<gene>
    <name evidence="5" type="ORF">J40TS1_17770</name>
</gene>
<evidence type="ECO:0000259" key="4">
    <source>
        <dbReference type="Pfam" id="PF03358"/>
    </source>
</evidence>
<dbReference type="Pfam" id="PF03358">
    <property type="entry name" value="FMN_red"/>
    <property type="match status" value="1"/>
</dbReference>
<dbReference type="NCBIfam" id="TIGR03567">
    <property type="entry name" value="FMN_reduc_SsuE"/>
    <property type="match status" value="1"/>
</dbReference>
<keyword evidence="2" id="KW-0288">FMN</keyword>
<dbReference type="InterPro" id="IPR051814">
    <property type="entry name" value="NAD(P)H-dep_FMN_reductase"/>
</dbReference>
<name>A0A919YMU4_9BACL</name>
<dbReference type="GO" id="GO:0046306">
    <property type="term" value="P:alkanesulfonate catabolic process"/>
    <property type="evidence" value="ECO:0007669"/>
    <property type="project" value="InterPro"/>
</dbReference>
<dbReference type="SUPFAM" id="SSF52218">
    <property type="entry name" value="Flavoproteins"/>
    <property type="match status" value="1"/>
</dbReference>
<evidence type="ECO:0000313" key="5">
    <source>
        <dbReference type="EMBL" id="GIP16135.1"/>
    </source>
</evidence>
<evidence type="ECO:0000256" key="1">
    <source>
        <dbReference type="ARBA" id="ARBA00022630"/>
    </source>
</evidence>
<accession>A0A919YMU4</accession>
<dbReference type="Proteomes" id="UP000683139">
    <property type="component" value="Unassembled WGS sequence"/>
</dbReference>
<dbReference type="InterPro" id="IPR020048">
    <property type="entry name" value="NADPH-dep_FMN_reduc_SsuE"/>
</dbReference>
<protein>
    <submittedName>
        <fullName evidence="5">FMN reductase (NADPH)</fullName>
    </submittedName>
</protein>
<evidence type="ECO:0000256" key="3">
    <source>
        <dbReference type="ARBA" id="ARBA00023002"/>
    </source>
</evidence>
<keyword evidence="3" id="KW-0560">Oxidoreductase</keyword>
<evidence type="ECO:0000256" key="2">
    <source>
        <dbReference type="ARBA" id="ARBA00022643"/>
    </source>
</evidence>
<proteinExistence type="predicted"/>
<dbReference type="PANTHER" id="PTHR43408">
    <property type="entry name" value="FMN REDUCTASE (NADPH)"/>
    <property type="match status" value="1"/>
</dbReference>
<dbReference type="AlphaFoldDB" id="A0A919YMU4"/>
<organism evidence="5 6">
    <name type="scientific">Paenibacillus montaniterrae</name>
    <dbReference type="NCBI Taxonomy" id="429341"/>
    <lineage>
        <taxon>Bacteria</taxon>
        <taxon>Bacillati</taxon>
        <taxon>Bacillota</taxon>
        <taxon>Bacilli</taxon>
        <taxon>Bacillales</taxon>
        <taxon>Paenibacillaceae</taxon>
        <taxon>Paenibacillus</taxon>
    </lineage>
</organism>
<dbReference type="Gene3D" id="3.40.50.360">
    <property type="match status" value="1"/>
</dbReference>
<feature type="domain" description="NADPH-dependent FMN reductase-like" evidence="4">
    <location>
        <begin position="3"/>
        <end position="140"/>
    </location>
</feature>
<dbReference type="EMBL" id="BOSE01000002">
    <property type="protein sequence ID" value="GIP16135.1"/>
    <property type="molecule type" value="Genomic_DNA"/>
</dbReference>
<dbReference type="RefSeq" id="WP_213514364.1">
    <property type="nucleotide sequence ID" value="NZ_BOSE01000002.1"/>
</dbReference>
<keyword evidence="1" id="KW-0285">Flavoprotein</keyword>
<dbReference type="PANTHER" id="PTHR43408:SF1">
    <property type="entry name" value="FMN REDUCTASE (NADPH)"/>
    <property type="match status" value="1"/>
</dbReference>
<comment type="caution">
    <text evidence="5">The sequence shown here is derived from an EMBL/GenBank/DDBJ whole genome shotgun (WGS) entry which is preliminary data.</text>
</comment>
<keyword evidence="6" id="KW-1185">Reference proteome</keyword>
<reference evidence="5" key="1">
    <citation type="submission" date="2021-03" db="EMBL/GenBank/DDBJ databases">
        <title>Antimicrobial resistance genes in bacteria isolated from Japanese honey, and their potential for conferring macrolide and lincosamide resistance in the American foulbrood pathogen Paenibacillus larvae.</title>
        <authorList>
            <person name="Okamoto M."/>
            <person name="Kumagai M."/>
            <person name="Kanamori H."/>
            <person name="Takamatsu D."/>
        </authorList>
    </citation>
    <scope>NUCLEOTIDE SEQUENCE</scope>
    <source>
        <strain evidence="5">J40TS1</strain>
    </source>
</reference>
<dbReference type="InterPro" id="IPR005025">
    <property type="entry name" value="FMN_Rdtase-like_dom"/>
</dbReference>
<evidence type="ECO:0000313" key="6">
    <source>
        <dbReference type="Proteomes" id="UP000683139"/>
    </source>
</evidence>
<dbReference type="GO" id="GO:0008752">
    <property type="term" value="F:FMN reductase [NAD(P)H] activity"/>
    <property type="evidence" value="ECO:0007669"/>
    <property type="project" value="InterPro"/>
</dbReference>
<sequence>MSRIVIINGANAASSRVNAVQQYIEKTIDEVASIEVFKLPAEDLLTANFNSEHIQAVNRIVEKAEAVVVLTPVYKAAYSGILKTYLDLLPQKGLEHKTILPIAVGGSLAHLLSLEYALKPVLSVLGATTILQPVYLIDKQIERLENGSFSIAEEAIERIDKELNRLAPVVSNPV</sequence>
<dbReference type="InterPro" id="IPR029039">
    <property type="entry name" value="Flavoprotein-like_sf"/>
</dbReference>